<organism evidence="1 2">
    <name type="scientific">Siculibacillus lacustris</name>
    <dbReference type="NCBI Taxonomy" id="1549641"/>
    <lineage>
        <taxon>Bacteria</taxon>
        <taxon>Pseudomonadati</taxon>
        <taxon>Pseudomonadota</taxon>
        <taxon>Alphaproteobacteria</taxon>
        <taxon>Hyphomicrobiales</taxon>
        <taxon>Ancalomicrobiaceae</taxon>
        <taxon>Siculibacillus</taxon>
    </lineage>
</organism>
<evidence type="ECO:0000313" key="2">
    <source>
        <dbReference type="Proteomes" id="UP000292781"/>
    </source>
</evidence>
<accession>A0A4Q9VXY7</accession>
<sequence>MPSTPTFVMPADTMLELCREHSDQLHSTATRKIIEAGDLIADALGRAEDLFSGAADLVGEAADLRLEADGADSIAEEVERQIAAIRRPERTPALPERYSFRGGPGAFEAFVKNEQKDRALRAKLDAFYAR</sequence>
<comment type="caution">
    <text evidence="1">The sequence shown here is derived from an EMBL/GenBank/DDBJ whole genome shotgun (WGS) entry which is preliminary data.</text>
</comment>
<keyword evidence="2" id="KW-1185">Reference proteome</keyword>
<name>A0A4Q9VXY7_9HYPH</name>
<dbReference type="EMBL" id="SJFN01000003">
    <property type="protein sequence ID" value="TBW40807.1"/>
    <property type="molecule type" value="Genomic_DNA"/>
</dbReference>
<dbReference type="RefSeq" id="WP_131306207.1">
    <property type="nucleotide sequence ID" value="NZ_SJFN01000003.1"/>
</dbReference>
<dbReference type="Proteomes" id="UP000292781">
    <property type="component" value="Unassembled WGS sequence"/>
</dbReference>
<proteinExistence type="predicted"/>
<gene>
    <name evidence="1" type="ORF">EYW49_03515</name>
</gene>
<evidence type="ECO:0000313" key="1">
    <source>
        <dbReference type="EMBL" id="TBW40807.1"/>
    </source>
</evidence>
<dbReference type="AlphaFoldDB" id="A0A4Q9VXY7"/>
<reference evidence="1 2" key="1">
    <citation type="submission" date="2019-02" db="EMBL/GenBank/DDBJ databases">
        <title>Siculibacillus lacustris gen. nov., sp. nov., a new rosette-forming bacterium isolated from a freshwater crater lake (Lake St. Ana, Romania).</title>
        <authorList>
            <person name="Felfoldi T."/>
            <person name="Marton Z."/>
            <person name="Szabo A."/>
            <person name="Mentes A."/>
            <person name="Boka K."/>
            <person name="Marialigeti K."/>
            <person name="Mathe I."/>
            <person name="Koncz M."/>
            <person name="Schumann P."/>
            <person name="Toth E."/>
        </authorList>
    </citation>
    <scope>NUCLEOTIDE SEQUENCE [LARGE SCALE GENOMIC DNA]</scope>
    <source>
        <strain evidence="1 2">SA-279</strain>
    </source>
</reference>
<protein>
    <submittedName>
        <fullName evidence="1">Uncharacterized protein</fullName>
    </submittedName>
</protein>